<evidence type="ECO:0000313" key="2">
    <source>
        <dbReference type="EMBL" id="KAJ2796716.1"/>
    </source>
</evidence>
<feature type="domain" description="PI3K/PI4K catalytic" evidence="1">
    <location>
        <begin position="149"/>
        <end position="430"/>
    </location>
</feature>
<dbReference type="AlphaFoldDB" id="A0A9W8HVM8"/>
<dbReference type="InterPro" id="IPR000403">
    <property type="entry name" value="PI3/4_kinase_cat_dom"/>
</dbReference>
<dbReference type="Proteomes" id="UP001140094">
    <property type="component" value="Unassembled WGS sequence"/>
</dbReference>
<dbReference type="GO" id="GO:0000124">
    <property type="term" value="C:SAGA complex"/>
    <property type="evidence" value="ECO:0007669"/>
    <property type="project" value="TreeGrafter"/>
</dbReference>
<dbReference type="GO" id="GO:0035267">
    <property type="term" value="C:NuA4 histone acetyltransferase complex"/>
    <property type="evidence" value="ECO:0007669"/>
    <property type="project" value="TreeGrafter"/>
</dbReference>
<evidence type="ECO:0000313" key="3">
    <source>
        <dbReference type="Proteomes" id="UP001140094"/>
    </source>
</evidence>
<organism evidence="2 3">
    <name type="scientific">Coemansia guatemalensis</name>
    <dbReference type="NCBI Taxonomy" id="2761395"/>
    <lineage>
        <taxon>Eukaryota</taxon>
        <taxon>Fungi</taxon>
        <taxon>Fungi incertae sedis</taxon>
        <taxon>Zoopagomycota</taxon>
        <taxon>Kickxellomycotina</taxon>
        <taxon>Kickxellomycetes</taxon>
        <taxon>Kickxellales</taxon>
        <taxon>Kickxellaceae</taxon>
        <taxon>Coemansia</taxon>
    </lineage>
</organism>
<dbReference type="InterPro" id="IPR011009">
    <property type="entry name" value="Kinase-like_dom_sf"/>
</dbReference>
<proteinExistence type="predicted"/>
<protein>
    <submittedName>
        <fullName evidence="2">Transcription-associated protein 1</fullName>
    </submittedName>
</protein>
<dbReference type="PANTHER" id="PTHR11139">
    <property type="entry name" value="ATAXIA TELANGIECTASIA MUTATED ATM -RELATED"/>
    <property type="match status" value="1"/>
</dbReference>
<dbReference type="InterPro" id="IPR050517">
    <property type="entry name" value="DDR_Repair_Kinase"/>
</dbReference>
<name>A0A9W8HVM8_9FUNG</name>
<evidence type="ECO:0000259" key="1">
    <source>
        <dbReference type="PROSITE" id="PS50290"/>
    </source>
</evidence>
<dbReference type="PANTHER" id="PTHR11139:SF1">
    <property type="entry name" value="TRANSFORMATION_TRANSCRIPTION DOMAIN-ASSOCIATED PROTEIN"/>
    <property type="match status" value="1"/>
</dbReference>
<dbReference type="GO" id="GO:0006281">
    <property type="term" value="P:DNA repair"/>
    <property type="evidence" value="ECO:0007669"/>
    <property type="project" value="TreeGrafter"/>
</dbReference>
<dbReference type="EMBL" id="JANBUO010001818">
    <property type="protein sequence ID" value="KAJ2796716.1"/>
    <property type="molecule type" value="Genomic_DNA"/>
</dbReference>
<comment type="caution">
    <text evidence="2">The sequence shown here is derived from an EMBL/GenBank/DDBJ whole genome shotgun (WGS) entry which is preliminary data.</text>
</comment>
<dbReference type="GO" id="GO:0006355">
    <property type="term" value="P:regulation of DNA-templated transcription"/>
    <property type="evidence" value="ECO:0007669"/>
    <property type="project" value="TreeGrafter"/>
</dbReference>
<dbReference type="PROSITE" id="PS50290">
    <property type="entry name" value="PI3_4_KINASE_3"/>
    <property type="match status" value="1"/>
</dbReference>
<reference evidence="2" key="1">
    <citation type="submission" date="2022-07" db="EMBL/GenBank/DDBJ databases">
        <title>Phylogenomic reconstructions and comparative analyses of Kickxellomycotina fungi.</title>
        <authorList>
            <person name="Reynolds N.K."/>
            <person name="Stajich J.E."/>
            <person name="Barry K."/>
            <person name="Grigoriev I.V."/>
            <person name="Crous P."/>
            <person name="Smith M.E."/>
        </authorList>
    </citation>
    <scope>NUCLEOTIDE SEQUENCE</scope>
    <source>
        <strain evidence="2">NRRL 1565</strain>
    </source>
</reference>
<dbReference type="Pfam" id="PF00454">
    <property type="entry name" value="PI3_PI4_kinase"/>
    <property type="match status" value="1"/>
</dbReference>
<keyword evidence="3" id="KW-1185">Reference proteome</keyword>
<dbReference type="OrthoDB" id="5570127at2759"/>
<sequence length="430" mass="49279">MIDQIVHRLKPCPEEDIYRLVRALLLDGLQQLHQHISQGKLDLALISTIVSNTRRVGLSLPSGTIKSRFESDFGNVREMDLCEYITKMYQWQQMLRQAIKQRPRKLMLSLFSPFLVEFEQQKFEDVEVPGQYLRLSDGSDDFVRIERFIPELRVVLGSSGVLRNLAIRGTDGGIVHFSVQHFTSRYNHQEERWVQFYRNLDAAGEHDRSTWEQRRIALHLPTIVSLSPHIRLVQEQPASYTLQDVYDEACSRRGIPEIAPALHAVGKIRDLAEQLASAEAANEVLFEQISQRLVPESLLQSHVSLHTSSPMEFWLYRENFSYQVSVSIALTYMIACTQRIPAKLDISRATGDICMHDLIPTQATPGLMHSKEAVPFRLTPNIQSFVTELGLEGIVPFAIHKVGQRFMDTEHLLRDFLDLFVRDELVHAPA</sequence>
<dbReference type="SUPFAM" id="SSF56112">
    <property type="entry name" value="Protein kinase-like (PK-like)"/>
    <property type="match status" value="1"/>
</dbReference>
<gene>
    <name evidence="2" type="primary">TRA1_1</name>
    <name evidence="2" type="ORF">H4R20_005441</name>
</gene>
<accession>A0A9W8HVM8</accession>
<dbReference type="GO" id="GO:0005634">
    <property type="term" value="C:nucleus"/>
    <property type="evidence" value="ECO:0007669"/>
    <property type="project" value="TreeGrafter"/>
</dbReference>
<feature type="non-terminal residue" evidence="2">
    <location>
        <position position="430"/>
    </location>
</feature>
<dbReference type="CDD" id="cd05163">
    <property type="entry name" value="PIKK_TRRAP"/>
    <property type="match status" value="1"/>
</dbReference>